<keyword evidence="1" id="KW-0420">Kringle</keyword>
<dbReference type="SUPFAM" id="SSF57440">
    <property type="entry name" value="Kringle-like"/>
    <property type="match status" value="2"/>
</dbReference>
<dbReference type="Proteomes" id="UP001153069">
    <property type="component" value="Unassembled WGS sequence"/>
</dbReference>
<feature type="domain" description="Kringle" evidence="5">
    <location>
        <begin position="173"/>
        <end position="246"/>
    </location>
</feature>
<evidence type="ECO:0000259" key="5">
    <source>
        <dbReference type="PROSITE" id="PS50070"/>
    </source>
</evidence>
<name>A0A9N8EWI9_9STRA</name>
<dbReference type="InterPro" id="IPR018056">
    <property type="entry name" value="Kringle_CS"/>
</dbReference>
<feature type="signal peptide" evidence="4">
    <location>
        <begin position="1"/>
        <end position="27"/>
    </location>
</feature>
<reference evidence="6" key="1">
    <citation type="submission" date="2020-06" db="EMBL/GenBank/DDBJ databases">
        <authorList>
            <consortium name="Plant Systems Biology data submission"/>
        </authorList>
    </citation>
    <scope>NUCLEOTIDE SEQUENCE</scope>
    <source>
        <strain evidence="6">D6</strain>
    </source>
</reference>
<dbReference type="EMBL" id="CAICTM010002032">
    <property type="protein sequence ID" value="CAB9527640.1"/>
    <property type="molecule type" value="Genomic_DNA"/>
</dbReference>
<dbReference type="PRINTS" id="PR00018">
    <property type="entry name" value="KRINGLE"/>
</dbReference>
<dbReference type="Gene3D" id="2.40.20.10">
    <property type="entry name" value="Plasminogen Kringle 4"/>
    <property type="match status" value="2"/>
</dbReference>
<dbReference type="InterPro" id="IPR000001">
    <property type="entry name" value="Kringle"/>
</dbReference>
<dbReference type="PROSITE" id="PS50070">
    <property type="entry name" value="KRINGLE_2"/>
    <property type="match status" value="2"/>
</dbReference>
<dbReference type="PROSITE" id="PS00021">
    <property type="entry name" value="KRINGLE_1"/>
    <property type="match status" value="2"/>
</dbReference>
<protein>
    <submittedName>
        <fullName evidence="6">Hepatocyte growth factor-like protein</fullName>
    </submittedName>
</protein>
<organism evidence="6 7">
    <name type="scientific">Seminavis robusta</name>
    <dbReference type="NCBI Taxonomy" id="568900"/>
    <lineage>
        <taxon>Eukaryota</taxon>
        <taxon>Sar</taxon>
        <taxon>Stramenopiles</taxon>
        <taxon>Ochrophyta</taxon>
        <taxon>Bacillariophyta</taxon>
        <taxon>Bacillariophyceae</taxon>
        <taxon>Bacillariophycidae</taxon>
        <taxon>Naviculales</taxon>
        <taxon>Naviculaceae</taxon>
        <taxon>Seminavis</taxon>
    </lineage>
</organism>
<dbReference type="GO" id="GO:0004175">
    <property type="term" value="F:endopeptidase activity"/>
    <property type="evidence" value="ECO:0007669"/>
    <property type="project" value="TreeGrafter"/>
</dbReference>
<dbReference type="PANTHER" id="PTHR24261:SF7">
    <property type="entry name" value="KRINGLE DOMAIN-CONTAINING PROTEIN"/>
    <property type="match status" value="1"/>
</dbReference>
<feature type="region of interest" description="Disordered" evidence="3">
    <location>
        <begin position="337"/>
        <end position="363"/>
    </location>
</feature>
<dbReference type="AlphaFoldDB" id="A0A9N8EWI9"/>
<accession>A0A9N8EWI9</accession>
<evidence type="ECO:0000256" key="4">
    <source>
        <dbReference type="SAM" id="SignalP"/>
    </source>
</evidence>
<dbReference type="SMART" id="SM00130">
    <property type="entry name" value="KR"/>
    <property type="match status" value="2"/>
</dbReference>
<feature type="region of interest" description="Disordered" evidence="3">
    <location>
        <begin position="90"/>
        <end position="141"/>
    </location>
</feature>
<sequence length="545" mass="60497">MTFAPAVPTLVVLAAVALLVLVDVGTAATTEGSSLLRGDPHRHASDEHHGGGGAVVTSGAIAKEEEATTANEALENQRQLEGDPLLSSVSQAQDRDLASNDDGASYRGTVHKTKTGKNCQRWDKQSPHAHFHSAEEYPESGLEENFCRNPNGDTGPWCYTTDPEELRGYCTVDGTDYRGNVHQTKEGIECQSWSVQSPHEHPHNPESFPQSGLEKNYCRNPDGDSGPWCYTTNLEIAWQYCTVPPSSYYLVVAYGRVRGGKYTDIRKAKAELAKGTGKQHGTRLIVEVQNGTVLSDPHTVAGQSQVWANGFHKWWRDENDIRRMIKIAQEYLKTEAAEEADEKAQQESEEETGSSWGAAASYKKKDSGCNDNGTLEYMDRHKLDCGANYAMADWHLVRCGDNDRFHIKYGCRAIPDGATVDTHRTTCQEGEERNIEYLDRHNVACPHSNQVLQQWHFRSHLCPGIGANIEFKCATLPAGKKVQNCQSYNTGCNDIHGRKIIYLDRHKLTCPAGKYMKQWTMDPSGYCGSGRSQFQYTCCDVVVTP</sequence>
<dbReference type="OrthoDB" id="5917794at2759"/>
<comment type="caution">
    <text evidence="6">The sequence shown here is derived from an EMBL/GenBank/DDBJ whole genome shotgun (WGS) entry which is preliminary data.</text>
</comment>
<keyword evidence="2" id="KW-1015">Disulfide bond</keyword>
<dbReference type="InterPro" id="IPR050759">
    <property type="entry name" value="Serine_protease_kringle"/>
</dbReference>
<keyword evidence="4" id="KW-0732">Signal</keyword>
<feature type="compositionally biased region" description="Basic and acidic residues" evidence="3">
    <location>
        <begin position="337"/>
        <end position="346"/>
    </location>
</feature>
<keyword evidence="7" id="KW-1185">Reference proteome</keyword>
<feature type="chain" id="PRO_5040433518" evidence="4">
    <location>
        <begin position="28"/>
        <end position="545"/>
    </location>
</feature>
<gene>
    <name evidence="6" type="ORF">SEMRO_2034_G312010.1</name>
</gene>
<dbReference type="GO" id="GO:0005102">
    <property type="term" value="F:signaling receptor binding"/>
    <property type="evidence" value="ECO:0007669"/>
    <property type="project" value="TreeGrafter"/>
</dbReference>
<proteinExistence type="predicted"/>
<evidence type="ECO:0000256" key="1">
    <source>
        <dbReference type="ARBA" id="ARBA00022572"/>
    </source>
</evidence>
<dbReference type="CDD" id="cd00108">
    <property type="entry name" value="KR"/>
    <property type="match status" value="2"/>
</dbReference>
<feature type="compositionally biased region" description="Basic and acidic residues" evidence="3">
    <location>
        <begin position="38"/>
        <end position="50"/>
    </location>
</feature>
<dbReference type="InterPro" id="IPR038178">
    <property type="entry name" value="Kringle_sf"/>
</dbReference>
<feature type="region of interest" description="Disordered" evidence="3">
    <location>
        <begin position="31"/>
        <end position="55"/>
    </location>
</feature>
<feature type="domain" description="Kringle" evidence="5">
    <location>
        <begin position="102"/>
        <end position="175"/>
    </location>
</feature>
<dbReference type="PANTHER" id="PTHR24261">
    <property type="entry name" value="PLASMINOGEN-RELATED"/>
    <property type="match status" value="1"/>
</dbReference>
<evidence type="ECO:0000256" key="3">
    <source>
        <dbReference type="SAM" id="MobiDB-lite"/>
    </source>
</evidence>
<dbReference type="GO" id="GO:0005615">
    <property type="term" value="C:extracellular space"/>
    <property type="evidence" value="ECO:0007669"/>
    <property type="project" value="TreeGrafter"/>
</dbReference>
<evidence type="ECO:0000313" key="6">
    <source>
        <dbReference type="EMBL" id="CAB9527640.1"/>
    </source>
</evidence>
<feature type="region of interest" description="Disordered" evidence="3">
    <location>
        <begin position="193"/>
        <end position="216"/>
    </location>
</feature>
<evidence type="ECO:0000313" key="7">
    <source>
        <dbReference type="Proteomes" id="UP001153069"/>
    </source>
</evidence>
<evidence type="ECO:0000256" key="2">
    <source>
        <dbReference type="ARBA" id="ARBA00023157"/>
    </source>
</evidence>
<dbReference type="InterPro" id="IPR013806">
    <property type="entry name" value="Kringle-like"/>
</dbReference>
<dbReference type="Pfam" id="PF00051">
    <property type="entry name" value="Kringle"/>
    <property type="match status" value="2"/>
</dbReference>